<dbReference type="UniPathway" id="UPA00755"/>
<comment type="subcellular location">
    <subcellularLocation>
        <location evidence="2">Endoplasmic reticulum membrane</location>
        <topology evidence="2">Single-pass type II membrane protein</topology>
    </subcellularLocation>
    <subcellularLocation>
        <location evidence="1">Golgi apparatus membrane</location>
        <topology evidence="1">Single-pass type II membrane protein</topology>
    </subcellularLocation>
</comment>
<gene>
    <name evidence="22" type="ORF">EB796_009334</name>
</gene>
<keyword evidence="8" id="KW-0808">Transferase</keyword>
<dbReference type="GO" id="GO:0050650">
    <property type="term" value="P:chondroitin sulfate proteoglycan biosynthetic process"/>
    <property type="evidence" value="ECO:0007669"/>
    <property type="project" value="TreeGrafter"/>
</dbReference>
<evidence type="ECO:0000256" key="16">
    <source>
        <dbReference type="ARBA" id="ARBA00023157"/>
    </source>
</evidence>
<keyword evidence="14" id="KW-0333">Golgi apparatus</keyword>
<dbReference type="InterPro" id="IPR043538">
    <property type="entry name" value="XYLT"/>
</dbReference>
<comment type="catalytic activity">
    <reaction evidence="19">
        <text>UDP-alpha-D-xylose + L-seryl-[protein] = 3-O-(beta-D-xylosyl)-L-seryl-[protein] + UDP + H(+)</text>
        <dbReference type="Rhea" id="RHEA:50192"/>
        <dbReference type="Rhea" id="RHEA-COMP:9863"/>
        <dbReference type="Rhea" id="RHEA-COMP:12567"/>
        <dbReference type="ChEBI" id="CHEBI:15378"/>
        <dbReference type="ChEBI" id="CHEBI:29999"/>
        <dbReference type="ChEBI" id="CHEBI:57632"/>
        <dbReference type="ChEBI" id="CHEBI:58223"/>
        <dbReference type="ChEBI" id="CHEBI:132085"/>
        <dbReference type="EC" id="2.4.2.26"/>
    </reaction>
</comment>
<evidence type="ECO:0000256" key="20">
    <source>
        <dbReference type="SAM" id="Phobius"/>
    </source>
</evidence>
<evidence type="ECO:0000256" key="10">
    <source>
        <dbReference type="ARBA" id="ARBA00022723"/>
    </source>
</evidence>
<dbReference type="OrthoDB" id="2019572at2759"/>
<dbReference type="Proteomes" id="UP000593567">
    <property type="component" value="Unassembled WGS sequence"/>
</dbReference>
<dbReference type="Pfam" id="PF12529">
    <property type="entry name" value="Xylo_C"/>
    <property type="match status" value="1"/>
</dbReference>
<dbReference type="PANTHER" id="PTHR46025:SF3">
    <property type="entry name" value="XYLOSYLTRANSFERASE OXT"/>
    <property type="match status" value="1"/>
</dbReference>
<keyword evidence="15 20" id="KW-0472">Membrane</keyword>
<dbReference type="EC" id="2.4.2.26" evidence="6"/>
<comment type="pathway">
    <text evidence="3">Glycan metabolism; chondroitin sulfate biosynthesis.</text>
</comment>
<evidence type="ECO:0000256" key="8">
    <source>
        <dbReference type="ARBA" id="ARBA00022679"/>
    </source>
</evidence>
<dbReference type="EMBL" id="VXIV02001514">
    <property type="protein sequence ID" value="KAF6032313.1"/>
    <property type="molecule type" value="Genomic_DNA"/>
</dbReference>
<evidence type="ECO:0000256" key="9">
    <source>
        <dbReference type="ARBA" id="ARBA00022692"/>
    </source>
</evidence>
<keyword evidence="12" id="KW-0735">Signal-anchor</keyword>
<evidence type="ECO:0000259" key="21">
    <source>
        <dbReference type="PROSITE" id="PS51212"/>
    </source>
</evidence>
<organism evidence="22 23">
    <name type="scientific">Bugula neritina</name>
    <name type="common">Brown bryozoan</name>
    <name type="synonym">Sertularia neritina</name>
    <dbReference type="NCBI Taxonomy" id="10212"/>
    <lineage>
        <taxon>Eukaryota</taxon>
        <taxon>Metazoa</taxon>
        <taxon>Spiralia</taxon>
        <taxon>Lophotrochozoa</taxon>
        <taxon>Bryozoa</taxon>
        <taxon>Gymnolaemata</taxon>
        <taxon>Cheilostomatida</taxon>
        <taxon>Flustrina</taxon>
        <taxon>Buguloidea</taxon>
        <taxon>Bugulidae</taxon>
        <taxon>Bugula</taxon>
    </lineage>
</organism>
<evidence type="ECO:0000256" key="6">
    <source>
        <dbReference type="ARBA" id="ARBA00011972"/>
    </source>
</evidence>
<dbReference type="SMART" id="SM00321">
    <property type="entry name" value="WSC"/>
    <property type="match status" value="1"/>
</dbReference>
<evidence type="ECO:0000256" key="1">
    <source>
        <dbReference type="ARBA" id="ARBA00004323"/>
    </source>
</evidence>
<keyword evidence="11" id="KW-0256">Endoplasmic reticulum</keyword>
<dbReference type="Pfam" id="PF02485">
    <property type="entry name" value="Branch"/>
    <property type="match status" value="1"/>
</dbReference>
<dbReference type="UniPathway" id="UPA00756"/>
<evidence type="ECO:0000256" key="4">
    <source>
        <dbReference type="ARBA" id="ARBA00005093"/>
    </source>
</evidence>
<evidence type="ECO:0000256" key="17">
    <source>
        <dbReference type="ARBA" id="ARBA00023180"/>
    </source>
</evidence>
<keyword evidence="10" id="KW-0479">Metal-binding</keyword>
<dbReference type="GO" id="GO:0046872">
    <property type="term" value="F:metal ion binding"/>
    <property type="evidence" value="ECO:0007669"/>
    <property type="project" value="UniProtKB-KW"/>
</dbReference>
<keyword evidence="7" id="KW-0328">Glycosyltransferase</keyword>
<reference evidence="22" key="1">
    <citation type="submission" date="2020-06" db="EMBL/GenBank/DDBJ databases">
        <title>Draft genome of Bugula neritina, a colonial animal packing powerful symbionts and potential medicines.</title>
        <authorList>
            <person name="Rayko M."/>
        </authorList>
    </citation>
    <scope>NUCLEOTIDE SEQUENCE [LARGE SCALE GENOMIC DNA]</scope>
    <source>
        <strain evidence="22">Kwan_BN1</strain>
    </source>
</reference>
<comment type="pathway">
    <text evidence="4">Glycan metabolism; heparan sulfate biosynthesis.</text>
</comment>
<dbReference type="Pfam" id="PF01822">
    <property type="entry name" value="WSC"/>
    <property type="match status" value="1"/>
</dbReference>
<evidence type="ECO:0000256" key="15">
    <source>
        <dbReference type="ARBA" id="ARBA00023136"/>
    </source>
</evidence>
<name>A0A7J7K2A6_BUGNE</name>
<dbReference type="AlphaFoldDB" id="A0A7J7K2A6"/>
<proteinExistence type="inferred from homology"/>
<keyword evidence="23" id="KW-1185">Reference proteome</keyword>
<dbReference type="GO" id="GO:0030158">
    <property type="term" value="F:protein xylosyltransferase activity"/>
    <property type="evidence" value="ECO:0007669"/>
    <property type="project" value="UniProtKB-EC"/>
</dbReference>
<comment type="caution">
    <text evidence="22">The sequence shown here is derived from an EMBL/GenBank/DDBJ whole genome shotgun (WGS) entry which is preliminary data.</text>
</comment>
<evidence type="ECO:0000256" key="12">
    <source>
        <dbReference type="ARBA" id="ARBA00022968"/>
    </source>
</evidence>
<comment type="similarity">
    <text evidence="5">Belongs to the glycosyltransferase 14 family. XylT subfamily.</text>
</comment>
<evidence type="ECO:0000256" key="19">
    <source>
        <dbReference type="ARBA" id="ARBA00047847"/>
    </source>
</evidence>
<protein>
    <recommendedName>
        <fullName evidence="6">protein xylosyltransferase</fullName>
        <ecNumber evidence="6">2.4.2.26</ecNumber>
    </recommendedName>
    <alternativeName>
        <fullName evidence="18">Peptide O-xylosyltransferase</fullName>
    </alternativeName>
</protein>
<keyword evidence="16" id="KW-1015">Disulfide bond</keyword>
<accession>A0A7J7K2A6</accession>
<evidence type="ECO:0000256" key="14">
    <source>
        <dbReference type="ARBA" id="ARBA00023034"/>
    </source>
</evidence>
<dbReference type="PANTHER" id="PTHR46025">
    <property type="entry name" value="XYLOSYLTRANSFERASE OXT"/>
    <property type="match status" value="1"/>
</dbReference>
<sequence length="932" mass="107013">MSAFCRKKCFTLLSWKCLFSCCIIIVCLQFYLGFLFFNTDSSISKIKTVTPNGEHQNFHALRQYLYQQALGFSQDYHDHHRHGHHDYENKQNSADLHLDNKQKSVVDALYKASAVKCDSMNVDALSAFSRAKTIGCKETIQRVSCLLEHAKLFPSELPRFCPLKGAGGGQHQGCFKDDQHDRDFSGPHHKSNNNSPKYCVNVCLASGYNYAGLQFGEECWCSNNYGKHQSISKDRCNYQCPGNISATCGGFNSLDVYQTGYGNRPSGKEKQSEVPAVLDVETSHMVRILFMFTWNGRAWRQVKRLFKQLYHVNHYYYIHVDAREEYLYRQALSLSHMYDNVRVAPQRFSTIWGGASLLQMLLHTMKDALNMTDWHWDFYLNLSESDYPVKSIESLTAYLTANRGNNFLKSHGPDTPAFMRKQGLLKTFYECDYHLWRVGNRTLPTGIRIDGGSDWICLNREFVSYVTQSEGVESDELVEGLRRYYSFALLPAESYFHTVLQNSKYCQTFIDNNLHKTNWNKKRGCLCQYKHIVDWCGCSPLDFTDSQSDKEKLLKTSNQNIFFARKFEAVVNNNVINWIDEWLHTTYPEDTKALTTYWQNVFHAEDAWKVSEDSQYTFYVSFVRNTVNKLIRVNEDVTCDVVTPSVSQAHLITQQNKFDGLLVQFEGRHTGGQHVDWELHVKPKEKFTLIQPIGPISRIASIQVGGVFDLKERIFRDYGQFLVSKTVNLTVVQEWKGGLALNVTLVLVDPLGRLAYVHDVNIPQGNDNYVVTKIYLDKLLLPGEWAAKLVYREALVAKTSFLVLPDIYHKRVYDGSSLLAYDMSPYNVPYPTEKMVLLQKVVDELEVVHPTIEELKQTLHGSHSSILAWIDDLVIRFWKPNAVCSLVKQSTCDILPICNTTTWSSFSPDPKSEIGLVDPKTGKFVLPFNRRS</sequence>
<evidence type="ECO:0000256" key="3">
    <source>
        <dbReference type="ARBA" id="ARBA00004840"/>
    </source>
</evidence>
<dbReference type="GO" id="GO:0000139">
    <property type="term" value="C:Golgi membrane"/>
    <property type="evidence" value="ECO:0007669"/>
    <property type="project" value="UniProtKB-SubCell"/>
</dbReference>
<evidence type="ECO:0000313" key="23">
    <source>
        <dbReference type="Proteomes" id="UP000593567"/>
    </source>
</evidence>
<dbReference type="InterPro" id="IPR024448">
    <property type="entry name" value="XylT_C"/>
</dbReference>
<keyword evidence="17" id="KW-0325">Glycoprotein</keyword>
<evidence type="ECO:0000256" key="5">
    <source>
        <dbReference type="ARBA" id="ARBA00010195"/>
    </source>
</evidence>
<feature type="transmembrane region" description="Helical" evidence="20">
    <location>
        <begin position="12"/>
        <end position="37"/>
    </location>
</feature>
<evidence type="ECO:0000256" key="7">
    <source>
        <dbReference type="ARBA" id="ARBA00022676"/>
    </source>
</evidence>
<dbReference type="PROSITE" id="PS51212">
    <property type="entry name" value="WSC"/>
    <property type="match status" value="1"/>
</dbReference>
<evidence type="ECO:0000313" key="22">
    <source>
        <dbReference type="EMBL" id="KAF6032313.1"/>
    </source>
</evidence>
<dbReference type="InterPro" id="IPR002889">
    <property type="entry name" value="WSC_carb-bd"/>
</dbReference>
<evidence type="ECO:0000256" key="13">
    <source>
        <dbReference type="ARBA" id="ARBA00022989"/>
    </source>
</evidence>
<dbReference type="InterPro" id="IPR003406">
    <property type="entry name" value="Glyco_trans_14"/>
</dbReference>
<evidence type="ECO:0000256" key="18">
    <source>
        <dbReference type="ARBA" id="ARBA00042865"/>
    </source>
</evidence>
<keyword evidence="13 20" id="KW-1133">Transmembrane helix</keyword>
<evidence type="ECO:0000256" key="11">
    <source>
        <dbReference type="ARBA" id="ARBA00022824"/>
    </source>
</evidence>
<evidence type="ECO:0000256" key="2">
    <source>
        <dbReference type="ARBA" id="ARBA00004648"/>
    </source>
</evidence>
<keyword evidence="9 20" id="KW-0812">Transmembrane</keyword>
<dbReference type="GO" id="GO:0015012">
    <property type="term" value="P:heparan sulfate proteoglycan biosynthetic process"/>
    <property type="evidence" value="ECO:0007669"/>
    <property type="project" value="UniProtKB-UniPathway"/>
</dbReference>
<feature type="domain" description="WSC" evidence="21">
    <location>
        <begin position="168"/>
        <end position="260"/>
    </location>
</feature>
<dbReference type="GO" id="GO:0005789">
    <property type="term" value="C:endoplasmic reticulum membrane"/>
    <property type="evidence" value="ECO:0007669"/>
    <property type="project" value="UniProtKB-SubCell"/>
</dbReference>